<feature type="domain" description="EamA" evidence="2">
    <location>
        <begin position="33"/>
        <end position="168"/>
    </location>
</feature>
<evidence type="ECO:0000313" key="4">
    <source>
        <dbReference type="RefSeq" id="XP_019626224.1"/>
    </source>
</evidence>
<proteinExistence type="predicted"/>
<dbReference type="KEGG" id="bbel:109471376"/>
<organism evidence="3 4">
    <name type="scientific">Branchiostoma belcheri</name>
    <name type="common">Amphioxus</name>
    <dbReference type="NCBI Taxonomy" id="7741"/>
    <lineage>
        <taxon>Eukaryota</taxon>
        <taxon>Metazoa</taxon>
        <taxon>Chordata</taxon>
        <taxon>Cephalochordata</taxon>
        <taxon>Leptocardii</taxon>
        <taxon>Amphioxiformes</taxon>
        <taxon>Branchiostomatidae</taxon>
        <taxon>Branchiostoma</taxon>
    </lineage>
</organism>
<keyword evidence="1" id="KW-0472">Membrane</keyword>
<evidence type="ECO:0000259" key="2">
    <source>
        <dbReference type="Pfam" id="PF00892"/>
    </source>
</evidence>
<feature type="transmembrane region" description="Helical" evidence="1">
    <location>
        <begin position="248"/>
        <end position="264"/>
    </location>
</feature>
<keyword evidence="1" id="KW-0812">Transmembrane</keyword>
<evidence type="ECO:0000313" key="3">
    <source>
        <dbReference type="Proteomes" id="UP000515135"/>
    </source>
</evidence>
<dbReference type="InterPro" id="IPR000620">
    <property type="entry name" value="EamA_dom"/>
</dbReference>
<keyword evidence="1" id="KW-1133">Transmembrane helix</keyword>
<protein>
    <submittedName>
        <fullName evidence="4">Uncharacterized protein LOC109471376</fullName>
    </submittedName>
</protein>
<dbReference type="AlphaFoldDB" id="A0A6P4YWV5"/>
<dbReference type="InterPro" id="IPR037185">
    <property type="entry name" value="EmrE-like"/>
</dbReference>
<feature type="transmembrane region" description="Helical" evidence="1">
    <location>
        <begin position="307"/>
        <end position="324"/>
    </location>
</feature>
<keyword evidence="3" id="KW-1185">Reference proteome</keyword>
<dbReference type="Pfam" id="PF00892">
    <property type="entry name" value="EamA"/>
    <property type="match status" value="1"/>
</dbReference>
<accession>A0A6P4YWV5</accession>
<evidence type="ECO:0000256" key="1">
    <source>
        <dbReference type="SAM" id="Phobius"/>
    </source>
</evidence>
<feature type="transmembrane region" description="Helical" evidence="1">
    <location>
        <begin position="215"/>
        <end position="236"/>
    </location>
</feature>
<reference evidence="4" key="1">
    <citation type="submission" date="2025-08" db="UniProtKB">
        <authorList>
            <consortium name="RefSeq"/>
        </authorList>
    </citation>
    <scope>IDENTIFICATION</scope>
    <source>
        <tissue evidence="4">Gonad</tissue>
    </source>
</reference>
<feature type="transmembrane region" description="Helical" evidence="1">
    <location>
        <begin position="62"/>
        <end position="84"/>
    </location>
</feature>
<dbReference type="SUPFAM" id="SSF103481">
    <property type="entry name" value="Multidrug resistance efflux transporter EmrE"/>
    <property type="match status" value="2"/>
</dbReference>
<feature type="transmembrane region" description="Helical" evidence="1">
    <location>
        <begin position="152"/>
        <end position="172"/>
    </location>
</feature>
<dbReference type="GO" id="GO:0016020">
    <property type="term" value="C:membrane"/>
    <property type="evidence" value="ECO:0007669"/>
    <property type="project" value="InterPro"/>
</dbReference>
<name>A0A6P4YWV5_BRABE</name>
<dbReference type="GeneID" id="109471376"/>
<dbReference type="OrthoDB" id="306876at2759"/>
<dbReference type="Proteomes" id="UP000515135">
    <property type="component" value="Unplaced"/>
</dbReference>
<dbReference type="RefSeq" id="XP_019626224.1">
    <property type="nucleotide sequence ID" value="XM_019770665.1"/>
</dbReference>
<gene>
    <name evidence="4" type="primary">LOC109471376</name>
</gene>
<dbReference type="PANTHER" id="PTHR22911">
    <property type="entry name" value="ACYL-MALONYL CONDENSING ENZYME-RELATED"/>
    <property type="match status" value="1"/>
</dbReference>
<feature type="transmembrane region" description="Helical" evidence="1">
    <location>
        <begin position="276"/>
        <end position="295"/>
    </location>
</feature>
<dbReference type="PANTHER" id="PTHR22911:SF137">
    <property type="entry name" value="SOLUTE CARRIER FAMILY 35 MEMBER G2-RELATED"/>
    <property type="match status" value="1"/>
</dbReference>
<sequence length="343" mass="36723">MTGNSATSTATYIEETTDQEGAGFAQTYLTPGAGVLYALLNTVLSATASQFMSLGSQAGIPGLQLMFLTKFGETLAVLLFLPFFRPKLTTENGRQTLLMVLSTITENLGAIFQYMSFVFVVPGIAFGIIKGSMPLASACLSFLFLEETVGVVDCFGIVLNVAGVVVVAYGLITENTSSTQRLTASILLPLAATFGRAPSLVIARSLIGVQKVSVLTVLFYANLPGAVVLLGLTYLFETPIWAMSAQTVGYVIGLCLCVCGSHFATKLSLKTEKAGITATIKTFTIPLTVLLDYVVLSELPSPLKSGGVVLIMFGTGVVTVYTWWRHRKETLHKNFMQSLDFDK</sequence>